<dbReference type="OMA" id="QSASACN"/>
<protein>
    <recommendedName>
        <fullName evidence="4">Transmembrane protein</fullName>
    </recommendedName>
</protein>
<evidence type="ECO:0000313" key="2">
    <source>
        <dbReference type="EMBL" id="KOM43769.1"/>
    </source>
</evidence>
<dbReference type="EMBL" id="CM003375">
    <property type="protein sequence ID" value="KOM43769.1"/>
    <property type="molecule type" value="Genomic_DNA"/>
</dbReference>
<dbReference type="Gramene" id="KOM43769">
    <property type="protein sequence ID" value="KOM43769"/>
    <property type="gene ID" value="LR48_Vigan05g137400"/>
</dbReference>
<keyword evidence="1" id="KW-0472">Membrane</keyword>
<name>A0A0L9UMJ3_PHAAN</name>
<accession>A0A0L9UMJ3</accession>
<evidence type="ECO:0000256" key="1">
    <source>
        <dbReference type="SAM" id="Phobius"/>
    </source>
</evidence>
<keyword evidence="1" id="KW-1133">Transmembrane helix</keyword>
<keyword evidence="1" id="KW-0812">Transmembrane</keyword>
<gene>
    <name evidence="2" type="ORF">LR48_Vigan05g137400</name>
</gene>
<proteinExistence type="predicted"/>
<evidence type="ECO:0000313" key="3">
    <source>
        <dbReference type="Proteomes" id="UP000053144"/>
    </source>
</evidence>
<sequence length="83" mass="8621">MCNSDGDCRPLGFLLGLPFAFLALIVSIVGLVVVDMHMPLLLVYNGHSGVGIGIGKGSTPCHGVVHLSDPLLASGFTNSIIKF</sequence>
<evidence type="ECO:0008006" key="4">
    <source>
        <dbReference type="Google" id="ProtNLM"/>
    </source>
</evidence>
<organism evidence="2 3">
    <name type="scientific">Phaseolus angularis</name>
    <name type="common">Azuki bean</name>
    <name type="synonym">Vigna angularis</name>
    <dbReference type="NCBI Taxonomy" id="3914"/>
    <lineage>
        <taxon>Eukaryota</taxon>
        <taxon>Viridiplantae</taxon>
        <taxon>Streptophyta</taxon>
        <taxon>Embryophyta</taxon>
        <taxon>Tracheophyta</taxon>
        <taxon>Spermatophyta</taxon>
        <taxon>Magnoliopsida</taxon>
        <taxon>eudicotyledons</taxon>
        <taxon>Gunneridae</taxon>
        <taxon>Pentapetalae</taxon>
        <taxon>rosids</taxon>
        <taxon>fabids</taxon>
        <taxon>Fabales</taxon>
        <taxon>Fabaceae</taxon>
        <taxon>Papilionoideae</taxon>
        <taxon>50 kb inversion clade</taxon>
        <taxon>NPAAA clade</taxon>
        <taxon>indigoferoid/millettioid clade</taxon>
        <taxon>Phaseoleae</taxon>
        <taxon>Vigna</taxon>
    </lineage>
</organism>
<dbReference type="AlphaFoldDB" id="A0A0L9UMJ3"/>
<feature type="transmembrane region" description="Helical" evidence="1">
    <location>
        <begin position="12"/>
        <end position="34"/>
    </location>
</feature>
<reference evidence="3" key="1">
    <citation type="journal article" date="2015" name="Proc. Natl. Acad. Sci. U.S.A.">
        <title>Genome sequencing of adzuki bean (Vigna angularis) provides insight into high starch and low fat accumulation and domestication.</title>
        <authorList>
            <person name="Yang K."/>
            <person name="Tian Z."/>
            <person name="Chen C."/>
            <person name="Luo L."/>
            <person name="Zhao B."/>
            <person name="Wang Z."/>
            <person name="Yu L."/>
            <person name="Li Y."/>
            <person name="Sun Y."/>
            <person name="Li W."/>
            <person name="Chen Y."/>
            <person name="Li Y."/>
            <person name="Zhang Y."/>
            <person name="Ai D."/>
            <person name="Zhao J."/>
            <person name="Shang C."/>
            <person name="Ma Y."/>
            <person name="Wu B."/>
            <person name="Wang M."/>
            <person name="Gao L."/>
            <person name="Sun D."/>
            <person name="Zhang P."/>
            <person name="Guo F."/>
            <person name="Wang W."/>
            <person name="Li Y."/>
            <person name="Wang J."/>
            <person name="Varshney R.K."/>
            <person name="Wang J."/>
            <person name="Ling H.Q."/>
            <person name="Wan P."/>
        </authorList>
    </citation>
    <scope>NUCLEOTIDE SEQUENCE</scope>
    <source>
        <strain evidence="3">cv. Jingnong 6</strain>
    </source>
</reference>
<dbReference type="Proteomes" id="UP000053144">
    <property type="component" value="Chromosome 5"/>
</dbReference>